<reference evidence="2 3" key="1">
    <citation type="submission" date="2018-01" db="EMBL/GenBank/DDBJ databases">
        <title>Genome Sequencing and Assembly of Anaerobacter polyendosporus strain CT4.</title>
        <authorList>
            <person name="Tachaapaikoon C."/>
            <person name="Sutheeworapong S."/>
            <person name="Jenjaroenpun P."/>
            <person name="Wongsurawat T."/>
            <person name="Nookeaw I."/>
            <person name="Cheawchanlertfa P."/>
            <person name="Kosugi A."/>
            <person name="Cheevadhanarak S."/>
            <person name="Ratanakhanokchai K."/>
        </authorList>
    </citation>
    <scope>NUCLEOTIDE SEQUENCE [LARGE SCALE GENOMIC DNA]</scope>
    <source>
        <strain evidence="2 3">CT4</strain>
    </source>
</reference>
<dbReference type="KEGG" id="cmah:C1I91_17985"/>
<proteinExistence type="predicted"/>
<accession>A0A3R5UGU4</accession>
<dbReference type="AlphaFoldDB" id="A0A3R5UGU4"/>
<evidence type="ECO:0000256" key="1">
    <source>
        <dbReference type="SAM" id="Phobius"/>
    </source>
</evidence>
<dbReference type="Proteomes" id="UP000286268">
    <property type="component" value="Chromosome"/>
</dbReference>
<keyword evidence="1" id="KW-0472">Membrane</keyword>
<sequence>MNKLKENLKFILTTFLIFSMIVICVFYFKSYRKYDNLYYSNISRDLIMINSNCSSLNQEIQQIITDKNATQDQIINIQRLAFDLENKYNNISFNNSNYAEYDDYTTPKAKYEPFKKSNEYITSLLDSSLYNNNIITIDDKKADTLSNLSDFYSEVLKTLKPYVSNGDVKQEVISIVARLSRQKYLSLQ</sequence>
<feature type="transmembrane region" description="Helical" evidence="1">
    <location>
        <begin position="7"/>
        <end position="28"/>
    </location>
</feature>
<keyword evidence="1" id="KW-1133">Transmembrane helix</keyword>
<keyword evidence="3" id="KW-1185">Reference proteome</keyword>
<dbReference type="RefSeq" id="WP_128214109.1">
    <property type="nucleotide sequence ID" value="NZ_CP025746.1"/>
</dbReference>
<protein>
    <submittedName>
        <fullName evidence="2">Uncharacterized protein</fullName>
    </submittedName>
</protein>
<keyword evidence="1" id="KW-0812">Transmembrane</keyword>
<dbReference type="EMBL" id="CP025746">
    <property type="protein sequence ID" value="QAA33386.1"/>
    <property type="molecule type" value="Genomic_DNA"/>
</dbReference>
<evidence type="ECO:0000313" key="3">
    <source>
        <dbReference type="Proteomes" id="UP000286268"/>
    </source>
</evidence>
<gene>
    <name evidence="2" type="ORF">C1I91_17985</name>
</gene>
<evidence type="ECO:0000313" key="2">
    <source>
        <dbReference type="EMBL" id="QAA33386.1"/>
    </source>
</evidence>
<name>A0A3R5UGU4_9CLOT</name>
<organism evidence="2 3">
    <name type="scientific">Clostridium manihotivorum</name>
    <dbReference type="NCBI Taxonomy" id="2320868"/>
    <lineage>
        <taxon>Bacteria</taxon>
        <taxon>Bacillati</taxon>
        <taxon>Bacillota</taxon>
        <taxon>Clostridia</taxon>
        <taxon>Eubacteriales</taxon>
        <taxon>Clostridiaceae</taxon>
        <taxon>Clostridium</taxon>
    </lineage>
</organism>